<comment type="caution">
    <text evidence="2">The sequence shown here is derived from an EMBL/GenBank/DDBJ whole genome shotgun (WGS) entry which is preliminary data.</text>
</comment>
<dbReference type="Proteomes" id="UP001344658">
    <property type="component" value="Unassembled WGS sequence"/>
</dbReference>
<evidence type="ECO:0000313" key="3">
    <source>
        <dbReference type="Proteomes" id="UP001344658"/>
    </source>
</evidence>
<dbReference type="RefSeq" id="WP_330800738.1">
    <property type="nucleotide sequence ID" value="NZ_JAZEWV010000056.1"/>
</dbReference>
<feature type="region of interest" description="Disordered" evidence="1">
    <location>
        <begin position="63"/>
        <end position="84"/>
    </location>
</feature>
<evidence type="ECO:0000256" key="1">
    <source>
        <dbReference type="SAM" id="MobiDB-lite"/>
    </source>
</evidence>
<gene>
    <name evidence="2" type="ORF">V2S66_33480</name>
</gene>
<name>A0ABU7PM61_9ACTN</name>
<sequence length="84" mass="9219">MIDATPGLNSGQIGAYFTPTQFSRLLQYARVLPEHAYRVRQPLFDPVSGEDLPALSAILGPVRTRMRAAPPRSAKPRAGRNRSS</sequence>
<evidence type="ECO:0000313" key="2">
    <source>
        <dbReference type="EMBL" id="MEE4546865.1"/>
    </source>
</evidence>
<reference evidence="2 3" key="1">
    <citation type="submission" date="2023-12" db="EMBL/GenBank/DDBJ databases">
        <title>Streptomyces sp. V4-01.</title>
        <authorList>
            <person name="Somphong A."/>
            <person name="Phongsopitanun W."/>
        </authorList>
    </citation>
    <scope>NUCLEOTIDE SEQUENCE [LARGE SCALE GENOMIC DNA]</scope>
    <source>
        <strain evidence="2 3">V4-01</strain>
    </source>
</reference>
<feature type="compositionally biased region" description="Basic residues" evidence="1">
    <location>
        <begin position="74"/>
        <end position="84"/>
    </location>
</feature>
<organism evidence="2 3">
    <name type="scientific">Actinacidiphila polyblastidii</name>
    <dbReference type="NCBI Taxonomy" id="3110430"/>
    <lineage>
        <taxon>Bacteria</taxon>
        <taxon>Bacillati</taxon>
        <taxon>Actinomycetota</taxon>
        <taxon>Actinomycetes</taxon>
        <taxon>Kitasatosporales</taxon>
        <taxon>Streptomycetaceae</taxon>
        <taxon>Actinacidiphila</taxon>
    </lineage>
</organism>
<keyword evidence="3" id="KW-1185">Reference proteome</keyword>
<accession>A0ABU7PM61</accession>
<dbReference type="EMBL" id="JAZEWV010000056">
    <property type="protein sequence ID" value="MEE4546865.1"/>
    <property type="molecule type" value="Genomic_DNA"/>
</dbReference>
<protein>
    <submittedName>
        <fullName evidence="2">Uncharacterized protein</fullName>
    </submittedName>
</protein>
<proteinExistence type="predicted"/>